<dbReference type="AlphaFoldDB" id="A0A6M1SDD6"/>
<name>A0A6M1SDD6_9HYPH</name>
<dbReference type="Proteomes" id="UP000474802">
    <property type="component" value="Unassembled WGS sequence"/>
</dbReference>
<evidence type="ECO:0000313" key="1">
    <source>
        <dbReference type="EMBL" id="NGP17687.1"/>
    </source>
</evidence>
<keyword evidence="2" id="KW-1185">Reference proteome</keyword>
<organism evidence="1 2">
    <name type="scientific">Devosia aurantiaca</name>
    <dbReference type="NCBI Taxonomy" id="2714858"/>
    <lineage>
        <taxon>Bacteria</taxon>
        <taxon>Pseudomonadati</taxon>
        <taxon>Pseudomonadota</taxon>
        <taxon>Alphaproteobacteria</taxon>
        <taxon>Hyphomicrobiales</taxon>
        <taxon>Devosiaceae</taxon>
        <taxon>Devosia</taxon>
    </lineage>
</organism>
<evidence type="ECO:0000313" key="2">
    <source>
        <dbReference type="Proteomes" id="UP000474802"/>
    </source>
</evidence>
<comment type="caution">
    <text evidence="1">The sequence shown here is derived from an EMBL/GenBank/DDBJ whole genome shotgun (WGS) entry which is preliminary data.</text>
</comment>
<dbReference type="EMBL" id="JAALFG010000002">
    <property type="protein sequence ID" value="NGP17687.1"/>
    <property type="molecule type" value="Genomic_DNA"/>
</dbReference>
<dbReference type="RefSeq" id="WP_164533950.1">
    <property type="nucleotide sequence ID" value="NZ_JAALFG010000002.1"/>
</dbReference>
<gene>
    <name evidence="1" type="ORF">G5575_08435</name>
</gene>
<accession>A0A6M1SDD6</accession>
<reference evidence="1 2" key="1">
    <citation type="submission" date="2020-02" db="EMBL/GenBank/DDBJ databases">
        <authorList>
            <person name="Khan S.A."/>
            <person name="Jeon C.O."/>
            <person name="Chun B.H."/>
        </authorList>
    </citation>
    <scope>NUCLEOTIDE SEQUENCE [LARGE SCALE GENOMIC DNA]</scope>
    <source>
        <strain evidence="1 2">H239</strain>
    </source>
</reference>
<proteinExistence type="predicted"/>
<reference evidence="1 2" key="2">
    <citation type="submission" date="2020-03" db="EMBL/GenBank/DDBJ databases">
        <title>Devosia chinhatensis sp. nov., isolated from a hexachlorocyclohexane (HCH) dump site in India.</title>
        <authorList>
            <person name="Kumar M."/>
            <person name="Lal R."/>
        </authorList>
    </citation>
    <scope>NUCLEOTIDE SEQUENCE [LARGE SCALE GENOMIC DNA]</scope>
    <source>
        <strain evidence="1 2">H239</strain>
    </source>
</reference>
<protein>
    <submittedName>
        <fullName evidence="1">Uncharacterized protein</fullName>
    </submittedName>
</protein>
<sequence length="73" mass="8252">MSLTTQEMPDQFVAEFLDLAESANVHFDLVNGRLVMRAANPVDAIWRPCRHLLDEIGAERILAYLQAKQRLAA</sequence>